<protein>
    <recommendedName>
        <fullName evidence="5">Protein kinase domain-containing protein</fullName>
    </recommendedName>
</protein>
<dbReference type="GO" id="GO:0005524">
    <property type="term" value="F:ATP binding"/>
    <property type="evidence" value="ECO:0007669"/>
    <property type="project" value="UniProtKB-UniRule"/>
</dbReference>
<dbReference type="PROSITE" id="PS00107">
    <property type="entry name" value="PROTEIN_KINASE_ATP"/>
    <property type="match status" value="1"/>
</dbReference>
<dbReference type="PANTHER" id="PTHR24346">
    <property type="entry name" value="MAP/MICROTUBULE AFFINITY-REGULATING KINASE"/>
    <property type="match status" value="1"/>
</dbReference>
<evidence type="ECO:0000259" key="5">
    <source>
        <dbReference type="PROSITE" id="PS50011"/>
    </source>
</evidence>
<reference evidence="7" key="1">
    <citation type="submission" date="2017-03" db="EMBL/GenBank/DDBJ databases">
        <title>Genomes of endolithic fungi from Antarctica.</title>
        <authorList>
            <person name="Coleine C."/>
            <person name="Masonjones S."/>
            <person name="Stajich J.E."/>
        </authorList>
    </citation>
    <scope>NUCLEOTIDE SEQUENCE [LARGE SCALE GENOMIC DNA]</scope>
    <source>
        <strain evidence="7">CCFEE 5527</strain>
    </source>
</reference>
<dbReference type="SUPFAM" id="SSF56112">
    <property type="entry name" value="Protein kinase-like (PK-like)"/>
    <property type="match status" value="1"/>
</dbReference>
<keyword evidence="2 3" id="KW-0067">ATP-binding</keyword>
<dbReference type="Gene3D" id="1.10.510.10">
    <property type="entry name" value="Transferase(Phosphotransferase) domain 1"/>
    <property type="match status" value="1"/>
</dbReference>
<feature type="binding site" evidence="3">
    <location>
        <position position="49"/>
    </location>
    <ligand>
        <name>ATP</name>
        <dbReference type="ChEBI" id="CHEBI:30616"/>
    </ligand>
</feature>
<dbReference type="GO" id="GO:0005737">
    <property type="term" value="C:cytoplasm"/>
    <property type="evidence" value="ECO:0007669"/>
    <property type="project" value="TreeGrafter"/>
</dbReference>
<dbReference type="AlphaFoldDB" id="A0A1V8SDJ1"/>
<dbReference type="Pfam" id="PF00069">
    <property type="entry name" value="Pkinase"/>
    <property type="match status" value="1"/>
</dbReference>
<dbReference type="PROSITE" id="PS50011">
    <property type="entry name" value="PROTEIN_KINASE_DOM"/>
    <property type="match status" value="1"/>
</dbReference>
<dbReference type="PANTHER" id="PTHR24346:SF110">
    <property type="entry name" value="NON-SPECIFIC SERINE_THREONINE PROTEIN KINASE"/>
    <property type="match status" value="1"/>
</dbReference>
<dbReference type="STRING" id="1507870.A0A1V8SDJ1"/>
<proteinExistence type="predicted"/>
<dbReference type="InterPro" id="IPR011009">
    <property type="entry name" value="Kinase-like_dom_sf"/>
</dbReference>
<dbReference type="Proteomes" id="UP000192596">
    <property type="component" value="Unassembled WGS sequence"/>
</dbReference>
<gene>
    <name evidence="6" type="ORF">B0A48_17445</name>
</gene>
<sequence>MGAPPGSQVSALPANLPFRLISKTIGSGAYASIRKATPLNAPSPIIAVKFIHKEHAFRVGRLRPKQIQLELALHQQVCPHKNIIRFLSTGEDSSWIWLALELAEGGDLFDKIEADEGVSPEVAHLYFSQLVAAVSWCHDKGVAHRDVKPENMLLSGSGNMKLADFGLATQFMNAKTGERKVCGMVCGSPPYIAPEILAVGKANETLKRKKIEGNKLGYDPDGADVFSCGIVLFVLLAGNTPWDCPDQEQSWEFAEWVKTRGEPSDELWDKVPAEVKGLLKGVLAVEPAERWSWAAVRRHEWMWRQNPYMDGNGNATDQVGLATCMLEKLRINFAQEVGASQQQRSQQTQRMDIDEPAPLETDWEAPPPPGSQLVRPSQQMHPSTQALRYLPGFLADLHSDPVMSQFSATPSLPETLTQAARKYSDIMPSTSLTKFYSTMPPAQLSSLLLSALDRLSVPIPHPKPTWDAVRNRQEYRIHTLDSRGQDLYGGVIVDIIGVEGREVVRVCLNKAKGDPIGWRRFFKEVVLCCRDGVLCFDGDF</sequence>
<dbReference type="GO" id="GO:0035556">
    <property type="term" value="P:intracellular signal transduction"/>
    <property type="evidence" value="ECO:0007669"/>
    <property type="project" value="TreeGrafter"/>
</dbReference>
<dbReference type="InterPro" id="IPR008271">
    <property type="entry name" value="Ser/Thr_kinase_AS"/>
</dbReference>
<evidence type="ECO:0000313" key="6">
    <source>
        <dbReference type="EMBL" id="OQN96891.1"/>
    </source>
</evidence>
<keyword evidence="7" id="KW-1185">Reference proteome</keyword>
<organism evidence="6 7">
    <name type="scientific">Cryoendolithus antarcticus</name>
    <dbReference type="NCBI Taxonomy" id="1507870"/>
    <lineage>
        <taxon>Eukaryota</taxon>
        <taxon>Fungi</taxon>
        <taxon>Dikarya</taxon>
        <taxon>Ascomycota</taxon>
        <taxon>Pezizomycotina</taxon>
        <taxon>Dothideomycetes</taxon>
        <taxon>Dothideomycetidae</taxon>
        <taxon>Cladosporiales</taxon>
        <taxon>Cladosporiaceae</taxon>
        <taxon>Cryoendolithus</taxon>
    </lineage>
</organism>
<dbReference type="SMART" id="SM00220">
    <property type="entry name" value="S_TKc"/>
    <property type="match status" value="1"/>
</dbReference>
<name>A0A1V8SDJ1_9PEZI</name>
<comment type="caution">
    <text evidence="6">The sequence shown here is derived from an EMBL/GenBank/DDBJ whole genome shotgun (WGS) entry which is preliminary data.</text>
</comment>
<dbReference type="InterPro" id="IPR017441">
    <property type="entry name" value="Protein_kinase_ATP_BS"/>
</dbReference>
<dbReference type="InParanoid" id="A0A1V8SDJ1"/>
<evidence type="ECO:0000256" key="4">
    <source>
        <dbReference type="SAM" id="MobiDB-lite"/>
    </source>
</evidence>
<dbReference type="PROSITE" id="PS00108">
    <property type="entry name" value="PROTEIN_KINASE_ST"/>
    <property type="match status" value="1"/>
</dbReference>
<evidence type="ECO:0000256" key="1">
    <source>
        <dbReference type="ARBA" id="ARBA00022741"/>
    </source>
</evidence>
<accession>A0A1V8SDJ1</accession>
<evidence type="ECO:0000313" key="7">
    <source>
        <dbReference type="Proteomes" id="UP000192596"/>
    </source>
</evidence>
<dbReference type="FunCoup" id="A0A1V8SDJ1">
    <property type="interactions" value="796"/>
</dbReference>
<dbReference type="GO" id="GO:0004674">
    <property type="term" value="F:protein serine/threonine kinase activity"/>
    <property type="evidence" value="ECO:0007669"/>
    <property type="project" value="TreeGrafter"/>
</dbReference>
<dbReference type="InterPro" id="IPR000719">
    <property type="entry name" value="Prot_kinase_dom"/>
</dbReference>
<keyword evidence="1 3" id="KW-0547">Nucleotide-binding</keyword>
<evidence type="ECO:0000256" key="3">
    <source>
        <dbReference type="PROSITE-ProRule" id="PRU10141"/>
    </source>
</evidence>
<dbReference type="OrthoDB" id="539158at2759"/>
<feature type="region of interest" description="Disordered" evidence="4">
    <location>
        <begin position="358"/>
        <end position="381"/>
    </location>
</feature>
<feature type="domain" description="Protein kinase" evidence="5">
    <location>
        <begin position="19"/>
        <end position="302"/>
    </location>
</feature>
<evidence type="ECO:0000256" key="2">
    <source>
        <dbReference type="ARBA" id="ARBA00022840"/>
    </source>
</evidence>
<dbReference type="EMBL" id="NAJO01000060">
    <property type="protein sequence ID" value="OQN96891.1"/>
    <property type="molecule type" value="Genomic_DNA"/>
</dbReference>